<organism evidence="1">
    <name type="scientific">marine sediment metagenome</name>
    <dbReference type="NCBI Taxonomy" id="412755"/>
    <lineage>
        <taxon>unclassified sequences</taxon>
        <taxon>metagenomes</taxon>
        <taxon>ecological metagenomes</taxon>
    </lineage>
</organism>
<gene>
    <name evidence="1" type="ORF">LCGC14_1558760</name>
</gene>
<comment type="caution">
    <text evidence="1">The sequence shown here is derived from an EMBL/GenBank/DDBJ whole genome shotgun (WGS) entry which is preliminary data.</text>
</comment>
<proteinExistence type="predicted"/>
<evidence type="ECO:0000313" key="1">
    <source>
        <dbReference type="EMBL" id="KKM47390.1"/>
    </source>
</evidence>
<accession>A0A0F9J970</accession>
<name>A0A0F9J970_9ZZZZ</name>
<reference evidence="1" key="1">
    <citation type="journal article" date="2015" name="Nature">
        <title>Complex archaea that bridge the gap between prokaryotes and eukaryotes.</title>
        <authorList>
            <person name="Spang A."/>
            <person name="Saw J.H."/>
            <person name="Jorgensen S.L."/>
            <person name="Zaremba-Niedzwiedzka K."/>
            <person name="Martijn J."/>
            <person name="Lind A.E."/>
            <person name="van Eijk R."/>
            <person name="Schleper C."/>
            <person name="Guy L."/>
            <person name="Ettema T.J."/>
        </authorList>
    </citation>
    <scope>NUCLEOTIDE SEQUENCE</scope>
</reference>
<dbReference type="EMBL" id="LAZR01012014">
    <property type="protein sequence ID" value="KKM47390.1"/>
    <property type="molecule type" value="Genomic_DNA"/>
</dbReference>
<dbReference type="AlphaFoldDB" id="A0A0F9J970"/>
<sequence>MAVESFKAKFEFPPKEFILKDSLSKITDKKIIQMILTPLSLSLKNFKRAMHQLEIYFRKISSHPEMRSYYISLIKKLVQYEKDNLKKRECKK</sequence>
<protein>
    <submittedName>
        <fullName evidence="1">Uncharacterized protein</fullName>
    </submittedName>
</protein>